<feature type="transmembrane region" description="Helical" evidence="1">
    <location>
        <begin position="96"/>
        <end position="114"/>
    </location>
</feature>
<dbReference type="OrthoDB" id="2299756at2"/>
<dbReference type="AlphaFoldDB" id="A0A2J6NLR0"/>
<feature type="transmembrane region" description="Helical" evidence="1">
    <location>
        <begin position="53"/>
        <end position="76"/>
    </location>
</feature>
<comment type="caution">
    <text evidence="2">The sequence shown here is derived from an EMBL/GenBank/DDBJ whole genome shotgun (WGS) entry which is preliminary data.</text>
</comment>
<reference evidence="2 3" key="1">
    <citation type="submission" date="2017-09" db="EMBL/GenBank/DDBJ databases">
        <title>Bacterial strain isolated from the female urinary microbiota.</title>
        <authorList>
            <person name="Thomas-White K."/>
            <person name="Kumar N."/>
            <person name="Forster S."/>
            <person name="Putonti C."/>
            <person name="Lawley T."/>
            <person name="Wolfe A.J."/>
        </authorList>
    </citation>
    <scope>NUCLEOTIDE SEQUENCE [LARGE SCALE GENOMIC DNA]</scope>
    <source>
        <strain evidence="2 3">UMB0683</strain>
    </source>
</reference>
<keyword evidence="1" id="KW-0812">Transmembrane</keyword>
<name>A0A2J6NLR0_9LACO</name>
<feature type="transmembrane region" description="Helical" evidence="1">
    <location>
        <begin position="149"/>
        <end position="170"/>
    </location>
</feature>
<evidence type="ECO:0000313" key="3">
    <source>
        <dbReference type="Proteomes" id="UP000239920"/>
    </source>
</evidence>
<dbReference type="Proteomes" id="UP000239920">
    <property type="component" value="Unassembled WGS sequence"/>
</dbReference>
<sequence length="184" mass="21086">MWPIILFVLLIYSFIRGTFEAEAVTRKSLVIIPSYALVMMICSLAEENFNHKLILTAILLVVGILIGLFQATKVTVTDTHEQDRYGRPIIKVKRNWPYLFGWIIVFVIDIAIEFTDQASINGNAVVQELVKEILKDLSSIAFFSFSNEWFVWVLTVATSFAYGITLLVKYPKIRQAVARRHRKS</sequence>
<keyword evidence="1" id="KW-0472">Membrane</keyword>
<keyword evidence="1" id="KW-1133">Transmembrane helix</keyword>
<dbReference type="RefSeq" id="WP_104688970.1">
    <property type="nucleotide sequence ID" value="NZ_JBKTHY010000007.1"/>
</dbReference>
<gene>
    <name evidence="2" type="ORF">CK797_06625</name>
</gene>
<evidence type="ECO:0000256" key="1">
    <source>
        <dbReference type="SAM" id="Phobius"/>
    </source>
</evidence>
<accession>A0A2J6NLR0</accession>
<dbReference type="EMBL" id="PNFV01000007">
    <property type="protein sequence ID" value="PMB82243.1"/>
    <property type="molecule type" value="Genomic_DNA"/>
</dbReference>
<proteinExistence type="predicted"/>
<organism evidence="2 3">
    <name type="scientific">Limosilactobacillus pontis</name>
    <dbReference type="NCBI Taxonomy" id="35787"/>
    <lineage>
        <taxon>Bacteria</taxon>
        <taxon>Bacillati</taxon>
        <taxon>Bacillota</taxon>
        <taxon>Bacilli</taxon>
        <taxon>Lactobacillales</taxon>
        <taxon>Lactobacillaceae</taxon>
        <taxon>Limosilactobacillus</taxon>
    </lineage>
</organism>
<evidence type="ECO:0000313" key="2">
    <source>
        <dbReference type="EMBL" id="PMB82243.1"/>
    </source>
</evidence>
<protein>
    <submittedName>
        <fullName evidence="2">Hydrophobic protein</fullName>
    </submittedName>
</protein>